<evidence type="ECO:0000313" key="2">
    <source>
        <dbReference type="Proteomes" id="UP001240984"/>
    </source>
</evidence>
<sequence length="105" mass="11893">MNLYDPNDGRFPDEADVKVRFPLTDRQQHAGRDTWPWVDGYVAGQCGPNEWDICVTGAGPVDHDDDGEPLFPLVFRDASEIRRDELYRAVERIADQVAEQEDAAC</sequence>
<evidence type="ECO:0000313" key="1">
    <source>
        <dbReference type="EMBL" id="MDP9797450.1"/>
    </source>
</evidence>
<organism evidence="1 2">
    <name type="scientific">Catenuloplanes nepalensis</name>
    <dbReference type="NCBI Taxonomy" id="587533"/>
    <lineage>
        <taxon>Bacteria</taxon>
        <taxon>Bacillati</taxon>
        <taxon>Actinomycetota</taxon>
        <taxon>Actinomycetes</taxon>
        <taxon>Micromonosporales</taxon>
        <taxon>Micromonosporaceae</taxon>
        <taxon>Catenuloplanes</taxon>
    </lineage>
</organism>
<keyword evidence="2" id="KW-1185">Reference proteome</keyword>
<protein>
    <submittedName>
        <fullName evidence="1">Uncharacterized protein</fullName>
    </submittedName>
</protein>
<proteinExistence type="predicted"/>
<dbReference type="Proteomes" id="UP001240984">
    <property type="component" value="Unassembled WGS sequence"/>
</dbReference>
<name>A0ABT9N184_9ACTN</name>
<comment type="caution">
    <text evidence="1">The sequence shown here is derived from an EMBL/GenBank/DDBJ whole genome shotgun (WGS) entry which is preliminary data.</text>
</comment>
<dbReference type="RefSeq" id="WP_306834807.1">
    <property type="nucleotide sequence ID" value="NZ_JAUSRA010000001.1"/>
</dbReference>
<dbReference type="EMBL" id="JAUSRA010000001">
    <property type="protein sequence ID" value="MDP9797450.1"/>
    <property type="molecule type" value="Genomic_DNA"/>
</dbReference>
<reference evidence="1 2" key="1">
    <citation type="submission" date="2023-07" db="EMBL/GenBank/DDBJ databases">
        <title>Sequencing the genomes of 1000 actinobacteria strains.</title>
        <authorList>
            <person name="Klenk H.-P."/>
        </authorList>
    </citation>
    <scope>NUCLEOTIDE SEQUENCE [LARGE SCALE GENOMIC DNA]</scope>
    <source>
        <strain evidence="1 2">DSM 44710</strain>
    </source>
</reference>
<gene>
    <name evidence="1" type="ORF">J2S43_005962</name>
</gene>
<accession>A0ABT9N184</accession>